<name>M5ETN7_9HYPH</name>
<evidence type="ECO:0000256" key="1">
    <source>
        <dbReference type="SAM" id="MobiDB-lite"/>
    </source>
</evidence>
<organism evidence="3 4">
    <name type="scientific">Mesorhizobium metallidurans STM 2683</name>
    <dbReference type="NCBI Taxonomy" id="1297569"/>
    <lineage>
        <taxon>Bacteria</taxon>
        <taxon>Pseudomonadati</taxon>
        <taxon>Pseudomonadota</taxon>
        <taxon>Alphaproteobacteria</taxon>
        <taxon>Hyphomicrobiales</taxon>
        <taxon>Phyllobacteriaceae</taxon>
        <taxon>Mesorhizobium</taxon>
    </lineage>
</organism>
<feature type="chain" id="PRO_5004066275" evidence="2">
    <location>
        <begin position="23"/>
        <end position="115"/>
    </location>
</feature>
<dbReference type="AlphaFoldDB" id="M5ETN7"/>
<keyword evidence="2" id="KW-0732">Signal</keyword>
<keyword evidence="4" id="KW-1185">Reference proteome</keyword>
<evidence type="ECO:0000313" key="4">
    <source>
        <dbReference type="Proteomes" id="UP000012062"/>
    </source>
</evidence>
<feature type="region of interest" description="Disordered" evidence="1">
    <location>
        <begin position="65"/>
        <end position="115"/>
    </location>
</feature>
<evidence type="ECO:0000256" key="2">
    <source>
        <dbReference type="SAM" id="SignalP"/>
    </source>
</evidence>
<sequence length="115" mass="12771">MFSKLFGAMLIACTALVLPAQAADITLRVDKTPSIFADMFKDLVTAFEAKNPTIHFQIDTSQRHQIDTIQRTDAPSRDKRSAGRLVSGLQLPEAARGWRPYPASGRPDGGRRRME</sequence>
<gene>
    <name evidence="3" type="ORF">MESS2_1000080</name>
</gene>
<dbReference type="EMBL" id="CAUM01000003">
    <property type="protein sequence ID" value="CCV03066.1"/>
    <property type="molecule type" value="Genomic_DNA"/>
</dbReference>
<feature type="signal peptide" evidence="2">
    <location>
        <begin position="1"/>
        <end position="22"/>
    </location>
</feature>
<accession>M5ETN7</accession>
<dbReference type="RefSeq" id="WP_008872062.1">
    <property type="nucleotide sequence ID" value="NZ_CAUM01000003.1"/>
</dbReference>
<protein>
    <submittedName>
        <fullName evidence="3">Uncharacterized protein</fullName>
    </submittedName>
</protein>
<proteinExistence type="predicted"/>
<reference evidence="3 4" key="1">
    <citation type="submission" date="2013-02" db="EMBL/GenBank/DDBJ databases">
        <authorList>
            <person name="Genoscope - CEA"/>
        </authorList>
    </citation>
    <scope>NUCLEOTIDE SEQUENCE [LARGE SCALE GENOMIC DNA]</scope>
    <source>
        <strain evidence="3 4">STM 2683</strain>
    </source>
</reference>
<dbReference type="Proteomes" id="UP000012062">
    <property type="component" value="Unassembled WGS sequence"/>
</dbReference>
<dbReference type="STRING" id="1297569.MESS2_1000080"/>
<comment type="caution">
    <text evidence="3">The sequence shown here is derived from an EMBL/GenBank/DDBJ whole genome shotgun (WGS) entry which is preliminary data.</text>
</comment>
<evidence type="ECO:0000313" key="3">
    <source>
        <dbReference type="EMBL" id="CCV03066.1"/>
    </source>
</evidence>